<keyword evidence="4 6" id="KW-0472">Membrane</keyword>
<keyword evidence="3 6" id="KW-1133">Transmembrane helix</keyword>
<sequence>MGDKKNSLCSISLAYALVICLGSALNGDVGIYTSPAGKKIREIHHLSDSSFKWSFYGSIAFLFAAVGPFATKFCLNKFKGKRKNTMFVIAIISLCAWLLNCLTKVNIYAGWATRALCGVSIGMFSAICAMYLVEIAPEGYSGFFGSLNQLTIFVAQAIFSFLGKVLDYMDFNYLAAAVSALLAVTIWFIEESPVVEALKDEHKKEKSVFKPEYVKGILIGMAMMFLQQFSGINGIVCNLADIFRDAGLNLDPNYQSGISVCSLLLSCIIGSFIVDKLGQRFVWLLSSSISFAGTFIMALNDKFNWSNVLPLICIFVYNFGFGLGLGPIPWFVVLQLFPEEVREGGNTICVVSNWIFAFIIVMVFPTMRDSMGMFGVMLFFACVCFLAIIFGVFLIKDPEPDEQQEKDSNIDQTDTETDEKDDLASLDDEDKVVTITSSRESMYRNPSSL</sequence>
<evidence type="ECO:0000256" key="1">
    <source>
        <dbReference type="ARBA" id="ARBA00004141"/>
    </source>
</evidence>
<feature type="transmembrane region" description="Helical" evidence="6">
    <location>
        <begin position="373"/>
        <end position="395"/>
    </location>
</feature>
<evidence type="ECO:0000313" key="9">
    <source>
        <dbReference type="Proteomes" id="UP001470230"/>
    </source>
</evidence>
<evidence type="ECO:0000256" key="4">
    <source>
        <dbReference type="ARBA" id="ARBA00023136"/>
    </source>
</evidence>
<proteinExistence type="predicted"/>
<dbReference type="InterPro" id="IPR036259">
    <property type="entry name" value="MFS_trans_sf"/>
</dbReference>
<dbReference type="SUPFAM" id="SSF103473">
    <property type="entry name" value="MFS general substrate transporter"/>
    <property type="match status" value="1"/>
</dbReference>
<feature type="compositionally biased region" description="Acidic residues" evidence="5">
    <location>
        <begin position="413"/>
        <end position="428"/>
    </location>
</feature>
<name>A0ABR2KP99_9EUKA</name>
<evidence type="ECO:0000256" key="2">
    <source>
        <dbReference type="ARBA" id="ARBA00022692"/>
    </source>
</evidence>
<dbReference type="Gene3D" id="1.20.1250.20">
    <property type="entry name" value="MFS general substrate transporter like domains"/>
    <property type="match status" value="2"/>
</dbReference>
<feature type="region of interest" description="Disordered" evidence="5">
    <location>
        <begin position="401"/>
        <end position="428"/>
    </location>
</feature>
<keyword evidence="9" id="KW-1185">Reference proteome</keyword>
<dbReference type="InterPro" id="IPR020846">
    <property type="entry name" value="MFS_dom"/>
</dbReference>
<feature type="transmembrane region" description="Helical" evidence="6">
    <location>
        <begin position="12"/>
        <end position="33"/>
    </location>
</feature>
<feature type="transmembrane region" description="Helical" evidence="6">
    <location>
        <begin position="87"/>
        <end position="105"/>
    </location>
</feature>
<evidence type="ECO:0000256" key="3">
    <source>
        <dbReference type="ARBA" id="ARBA00022989"/>
    </source>
</evidence>
<feature type="transmembrane region" description="Helical" evidence="6">
    <location>
        <begin position="53"/>
        <end position="75"/>
    </location>
</feature>
<evidence type="ECO:0000313" key="8">
    <source>
        <dbReference type="EMBL" id="KAK8892945.1"/>
    </source>
</evidence>
<dbReference type="Proteomes" id="UP001470230">
    <property type="component" value="Unassembled WGS sequence"/>
</dbReference>
<dbReference type="PROSITE" id="PS50850">
    <property type="entry name" value="MFS"/>
    <property type="match status" value="1"/>
</dbReference>
<accession>A0ABR2KP99</accession>
<keyword evidence="2 6" id="KW-0812">Transmembrane</keyword>
<dbReference type="InterPro" id="IPR005828">
    <property type="entry name" value="MFS_sugar_transport-like"/>
</dbReference>
<dbReference type="PANTHER" id="PTHR48021">
    <property type="match status" value="1"/>
</dbReference>
<organism evidence="8 9">
    <name type="scientific">Tritrichomonas musculus</name>
    <dbReference type="NCBI Taxonomy" id="1915356"/>
    <lineage>
        <taxon>Eukaryota</taxon>
        <taxon>Metamonada</taxon>
        <taxon>Parabasalia</taxon>
        <taxon>Tritrichomonadida</taxon>
        <taxon>Tritrichomonadidae</taxon>
        <taxon>Tritrichomonas</taxon>
    </lineage>
</organism>
<feature type="transmembrane region" description="Helical" evidence="6">
    <location>
        <begin position="256"/>
        <end position="274"/>
    </location>
</feature>
<feature type="transmembrane region" description="Helical" evidence="6">
    <location>
        <begin position="140"/>
        <end position="159"/>
    </location>
</feature>
<dbReference type="InterPro" id="IPR003663">
    <property type="entry name" value="Sugar/inositol_transpt"/>
</dbReference>
<dbReference type="EMBL" id="JAPFFF010000004">
    <property type="protein sequence ID" value="KAK8892945.1"/>
    <property type="molecule type" value="Genomic_DNA"/>
</dbReference>
<dbReference type="InterPro" id="IPR050549">
    <property type="entry name" value="MFS_Trehalose_Transporter"/>
</dbReference>
<protein>
    <submittedName>
        <fullName evidence="8">Glucose import</fullName>
    </submittedName>
</protein>
<gene>
    <name evidence="8" type="ORF">M9Y10_030199</name>
</gene>
<evidence type="ECO:0000256" key="6">
    <source>
        <dbReference type="SAM" id="Phobius"/>
    </source>
</evidence>
<feature type="transmembrane region" description="Helical" evidence="6">
    <location>
        <begin position="281"/>
        <end position="299"/>
    </location>
</feature>
<feature type="transmembrane region" description="Helical" evidence="6">
    <location>
        <begin position="345"/>
        <end position="367"/>
    </location>
</feature>
<comment type="subcellular location">
    <subcellularLocation>
        <location evidence="1">Membrane</location>
        <topology evidence="1">Multi-pass membrane protein</topology>
    </subcellularLocation>
</comment>
<feature type="domain" description="Major facilitator superfamily (MFS) profile" evidence="7">
    <location>
        <begin position="15"/>
        <end position="399"/>
    </location>
</feature>
<feature type="transmembrane region" description="Helical" evidence="6">
    <location>
        <begin position="305"/>
        <end position="333"/>
    </location>
</feature>
<comment type="caution">
    <text evidence="8">The sequence shown here is derived from an EMBL/GenBank/DDBJ whole genome shotgun (WGS) entry which is preliminary data.</text>
</comment>
<reference evidence="8 9" key="1">
    <citation type="submission" date="2024-04" db="EMBL/GenBank/DDBJ databases">
        <title>Tritrichomonas musculus Genome.</title>
        <authorList>
            <person name="Alves-Ferreira E."/>
            <person name="Grigg M."/>
            <person name="Lorenzi H."/>
            <person name="Galac M."/>
        </authorList>
    </citation>
    <scope>NUCLEOTIDE SEQUENCE [LARGE SCALE GENOMIC DNA]</scope>
    <source>
        <strain evidence="8 9">EAF2021</strain>
    </source>
</reference>
<dbReference type="Pfam" id="PF00083">
    <property type="entry name" value="Sugar_tr"/>
    <property type="match status" value="1"/>
</dbReference>
<evidence type="ECO:0000256" key="5">
    <source>
        <dbReference type="SAM" id="MobiDB-lite"/>
    </source>
</evidence>
<dbReference type="PRINTS" id="PR00171">
    <property type="entry name" value="SUGRTRNSPORT"/>
</dbReference>
<feature type="transmembrane region" description="Helical" evidence="6">
    <location>
        <begin position="171"/>
        <end position="189"/>
    </location>
</feature>
<feature type="transmembrane region" description="Helical" evidence="6">
    <location>
        <begin position="111"/>
        <end position="133"/>
    </location>
</feature>
<dbReference type="PANTHER" id="PTHR48021:SF1">
    <property type="entry name" value="GH07001P-RELATED"/>
    <property type="match status" value="1"/>
</dbReference>
<evidence type="ECO:0000259" key="7">
    <source>
        <dbReference type="PROSITE" id="PS50850"/>
    </source>
</evidence>